<keyword evidence="2" id="KW-1185">Reference proteome</keyword>
<name>S8AR28_DACHA</name>
<organism evidence="1 2">
    <name type="scientific">Dactylellina haptotyla (strain CBS 200.50)</name>
    <name type="common">Nematode-trapping fungus</name>
    <name type="synonym">Monacrosporium haptotylum</name>
    <dbReference type="NCBI Taxonomy" id="1284197"/>
    <lineage>
        <taxon>Eukaryota</taxon>
        <taxon>Fungi</taxon>
        <taxon>Dikarya</taxon>
        <taxon>Ascomycota</taxon>
        <taxon>Pezizomycotina</taxon>
        <taxon>Orbiliomycetes</taxon>
        <taxon>Orbiliales</taxon>
        <taxon>Orbiliaceae</taxon>
        <taxon>Dactylellina</taxon>
    </lineage>
</organism>
<proteinExistence type="predicted"/>
<comment type="caution">
    <text evidence="1">The sequence shown here is derived from an EMBL/GenBank/DDBJ whole genome shotgun (WGS) entry which is preliminary data.</text>
</comment>
<dbReference type="Proteomes" id="UP000015100">
    <property type="component" value="Unassembled WGS sequence"/>
</dbReference>
<evidence type="ECO:0000313" key="1">
    <source>
        <dbReference type="EMBL" id="EPS45309.1"/>
    </source>
</evidence>
<reference evidence="1 2" key="1">
    <citation type="journal article" date="2013" name="PLoS Genet.">
        <title>Genomic mechanisms accounting for the adaptation to parasitism in nematode-trapping fungi.</title>
        <authorList>
            <person name="Meerupati T."/>
            <person name="Andersson K.M."/>
            <person name="Friman E."/>
            <person name="Kumar D."/>
            <person name="Tunlid A."/>
            <person name="Ahren D."/>
        </authorList>
    </citation>
    <scope>NUCLEOTIDE SEQUENCE [LARGE SCALE GENOMIC DNA]</scope>
    <source>
        <strain evidence="1 2">CBS 200.50</strain>
    </source>
</reference>
<dbReference type="HOGENOM" id="CLU_3335552_0_0_1"/>
<sequence>MVQPRNPETQKAVEIFGLHISPSHRIASPTPAKTGVAE</sequence>
<protein>
    <submittedName>
        <fullName evidence="1">Uncharacterized protein</fullName>
    </submittedName>
</protein>
<dbReference type="AlphaFoldDB" id="S8AR28"/>
<gene>
    <name evidence="1" type="ORF">H072_670</name>
</gene>
<dbReference type="EMBL" id="AQGS01000017">
    <property type="protein sequence ID" value="EPS45309.1"/>
    <property type="molecule type" value="Genomic_DNA"/>
</dbReference>
<reference evidence="2" key="2">
    <citation type="submission" date="2013-04" db="EMBL/GenBank/DDBJ databases">
        <title>Genomic mechanisms accounting for the adaptation to parasitism in nematode-trapping fungi.</title>
        <authorList>
            <person name="Ahren D.G."/>
        </authorList>
    </citation>
    <scope>NUCLEOTIDE SEQUENCE [LARGE SCALE GENOMIC DNA]</scope>
    <source>
        <strain evidence="2">CBS 200.50</strain>
    </source>
</reference>
<accession>S8AR28</accession>
<evidence type="ECO:0000313" key="2">
    <source>
        <dbReference type="Proteomes" id="UP000015100"/>
    </source>
</evidence>